<keyword evidence="3" id="KW-1185">Reference proteome</keyword>
<dbReference type="AlphaFoldDB" id="A0A6A6QDG3"/>
<dbReference type="Pfam" id="PF00646">
    <property type="entry name" value="F-box"/>
    <property type="match status" value="1"/>
</dbReference>
<proteinExistence type="predicted"/>
<gene>
    <name evidence="2" type="ORF">BU16DRAFT_543529</name>
</gene>
<name>A0A6A6QDG3_9PEZI</name>
<dbReference type="PROSITE" id="PS50181">
    <property type="entry name" value="FBOX"/>
    <property type="match status" value="1"/>
</dbReference>
<dbReference type="SUPFAM" id="SSF81383">
    <property type="entry name" value="F-box domain"/>
    <property type="match status" value="1"/>
</dbReference>
<evidence type="ECO:0000313" key="3">
    <source>
        <dbReference type="Proteomes" id="UP000799750"/>
    </source>
</evidence>
<dbReference type="SMART" id="SM00256">
    <property type="entry name" value="FBOX"/>
    <property type="match status" value="1"/>
</dbReference>
<reference evidence="2" key="1">
    <citation type="journal article" date="2020" name="Stud. Mycol.">
        <title>101 Dothideomycetes genomes: a test case for predicting lifestyles and emergence of pathogens.</title>
        <authorList>
            <person name="Haridas S."/>
            <person name="Albert R."/>
            <person name="Binder M."/>
            <person name="Bloem J."/>
            <person name="Labutti K."/>
            <person name="Salamov A."/>
            <person name="Andreopoulos B."/>
            <person name="Baker S."/>
            <person name="Barry K."/>
            <person name="Bills G."/>
            <person name="Bluhm B."/>
            <person name="Cannon C."/>
            <person name="Castanera R."/>
            <person name="Culley D."/>
            <person name="Daum C."/>
            <person name="Ezra D."/>
            <person name="Gonzalez J."/>
            <person name="Henrissat B."/>
            <person name="Kuo A."/>
            <person name="Liang C."/>
            <person name="Lipzen A."/>
            <person name="Lutzoni F."/>
            <person name="Magnuson J."/>
            <person name="Mondo S."/>
            <person name="Nolan M."/>
            <person name="Ohm R."/>
            <person name="Pangilinan J."/>
            <person name="Park H.-J."/>
            <person name="Ramirez L."/>
            <person name="Alfaro M."/>
            <person name="Sun H."/>
            <person name="Tritt A."/>
            <person name="Yoshinaga Y."/>
            <person name="Zwiers L.-H."/>
            <person name="Turgeon B."/>
            <person name="Goodwin S."/>
            <person name="Spatafora J."/>
            <person name="Crous P."/>
            <person name="Grigoriev I."/>
        </authorList>
    </citation>
    <scope>NUCLEOTIDE SEQUENCE</scope>
    <source>
        <strain evidence="2">CBS 269.34</strain>
    </source>
</reference>
<evidence type="ECO:0000259" key="1">
    <source>
        <dbReference type="PROSITE" id="PS50181"/>
    </source>
</evidence>
<protein>
    <recommendedName>
        <fullName evidence="1">F-box domain-containing protein</fullName>
    </recommendedName>
</protein>
<dbReference type="InterPro" id="IPR036047">
    <property type="entry name" value="F-box-like_dom_sf"/>
</dbReference>
<organism evidence="2 3">
    <name type="scientific">Lophium mytilinum</name>
    <dbReference type="NCBI Taxonomy" id="390894"/>
    <lineage>
        <taxon>Eukaryota</taxon>
        <taxon>Fungi</taxon>
        <taxon>Dikarya</taxon>
        <taxon>Ascomycota</taxon>
        <taxon>Pezizomycotina</taxon>
        <taxon>Dothideomycetes</taxon>
        <taxon>Pleosporomycetidae</taxon>
        <taxon>Mytilinidiales</taxon>
        <taxon>Mytilinidiaceae</taxon>
        <taxon>Lophium</taxon>
    </lineage>
</organism>
<evidence type="ECO:0000313" key="2">
    <source>
        <dbReference type="EMBL" id="KAF2490181.1"/>
    </source>
</evidence>
<dbReference type="EMBL" id="MU004197">
    <property type="protein sequence ID" value="KAF2490181.1"/>
    <property type="molecule type" value="Genomic_DNA"/>
</dbReference>
<dbReference type="Proteomes" id="UP000799750">
    <property type="component" value="Unassembled WGS sequence"/>
</dbReference>
<sequence>MNDLQEKFRKLSLASNPATLSDLPTELAHIICEHLDTMALQSLRLVNKMFCDVVDEHLIPKVTYRFQEKSWKHLDSMLKHPVFKNQITALCIDTRSVIYNITDDDRRQYLEMLPARFKLLSLTGIEYLIENDPSFLSEISHPSFNICDLLGRLKDQQQQAKWQTKLYAVRESLGVVKGVKSKPRNHLTKLLASMPKLTDVHIRSKYPGGSLIHKAVDRRTCLVNGSANGDIRNFNMMHTLFLACSHSKKTITRLTVDKVTHHFLFNRAATSESKTRGRRIDQVTESLNSISLEVTANEKGWNPENYTTIRHCRQVFVGGHFYDFIRNMTMLRTMHVRMSPTFLLVPRTRRTVFPGVFSSMFGQAIWPKLEEFSIGNIEASEESLIFFISAHKATLKKFHLETIMLSTGCWASLLPRLRDVIASTDTKLETITLRGHLLEQVNDPRIAFEEIICDGVDGFQARRAQAQQTQVEAYINNGGRCPVTMDNPRCEPRRHQPLFPVIF</sequence>
<dbReference type="InterPro" id="IPR001810">
    <property type="entry name" value="F-box_dom"/>
</dbReference>
<feature type="domain" description="F-box" evidence="1">
    <location>
        <begin position="17"/>
        <end position="74"/>
    </location>
</feature>
<accession>A0A6A6QDG3</accession>
<dbReference type="OrthoDB" id="5422579at2759"/>